<evidence type="ECO:0000259" key="1">
    <source>
        <dbReference type="Pfam" id="PF22768"/>
    </source>
</evidence>
<sequence length="688" mass="77731">MSIIKNCDSVKLSSEVISLHEANCISNKGTRPINKEIIHFPAIVDGENNNNVRWPGERGAVGIFQDTTNLIIDPEDLTTVNWTEVDVTAVLSDEYYDGKRFTKVMNSGAIYGFVYQFLLDIWTILTPSFSIIARKGSTTGNITILTVRNITIAVNIFNMSIDWDNYPNAPGTPSEGTLYGYDWKDPKTVEIRIIVDTLINLTDDIRIHCYAGTDTINEYTYWTAVQAEDLPYPTPYTPTSRVVGKLNYLLTLVPKFTLIFRVRPWFTYDTIIDNRFVEWFIDVTHRFIMYYGISGNYIVIAWQDGGTVRYLISQVLDDSGINDVNQWIMVAAAIDLSAQGQTASRLKVYTEAGSIGGDTDWEFTPDAFTGSFPLMSIGHENNAKQADSLMCDILYVPNEVWTEKQLDAHYNKSRPWCVLPEVSKIEYALTDINNNILLNLNDDIIFQPAKGSLTFEKEKFVFENKIVESSSLHGAVKLGKTRIGSREITLNFSQALGENVSNFRFAENSLLDALYKAIYLIDKINEMRIPIAILNYNLDYDKGAHKASSDNEISIRLLKPFWEKTTPINRTESLIIDINEIEINNLGSVEVPPIITFEAIVAVAQIQMYIDETKEGIQINDALFGTIGYQTLIIDCKNGTVKIGDLDRTNNILTGTGYFQFPIGVFTLKIIPTTACDITIEWNERYYL</sequence>
<comment type="caution">
    <text evidence="2">The sequence shown here is derived from an EMBL/GenBank/DDBJ whole genome shotgun (WGS) entry which is preliminary data.</text>
</comment>
<dbReference type="Pfam" id="PF22768">
    <property type="entry name" value="SPP1_Dit"/>
    <property type="match status" value="1"/>
</dbReference>
<accession>A0A0F9V6L0</accession>
<dbReference type="EMBL" id="LAZR01000656">
    <property type="protein sequence ID" value="KKN61503.1"/>
    <property type="molecule type" value="Genomic_DNA"/>
</dbReference>
<evidence type="ECO:0000313" key="2">
    <source>
        <dbReference type="EMBL" id="KKN61503.1"/>
    </source>
</evidence>
<proteinExistence type="predicted"/>
<reference evidence="2" key="1">
    <citation type="journal article" date="2015" name="Nature">
        <title>Complex archaea that bridge the gap between prokaryotes and eukaryotes.</title>
        <authorList>
            <person name="Spang A."/>
            <person name="Saw J.H."/>
            <person name="Jorgensen S.L."/>
            <person name="Zaremba-Niedzwiedzka K."/>
            <person name="Martijn J."/>
            <person name="Lind A.E."/>
            <person name="van Eijk R."/>
            <person name="Schleper C."/>
            <person name="Guy L."/>
            <person name="Ettema T.J."/>
        </authorList>
    </citation>
    <scope>NUCLEOTIDE SEQUENCE</scope>
</reference>
<dbReference type="InterPro" id="IPR054738">
    <property type="entry name" value="Siphovirus-type_tail_C"/>
</dbReference>
<organism evidence="2">
    <name type="scientific">marine sediment metagenome</name>
    <dbReference type="NCBI Taxonomy" id="412755"/>
    <lineage>
        <taxon>unclassified sequences</taxon>
        <taxon>metagenomes</taxon>
        <taxon>ecological metagenomes</taxon>
    </lineage>
</organism>
<feature type="domain" description="Siphovirus-type tail component C-terminal" evidence="1">
    <location>
        <begin position="587"/>
        <end position="686"/>
    </location>
</feature>
<protein>
    <recommendedName>
        <fullName evidence="1">Siphovirus-type tail component C-terminal domain-containing protein</fullName>
    </recommendedName>
</protein>
<dbReference type="AlphaFoldDB" id="A0A0F9V6L0"/>
<name>A0A0F9V6L0_9ZZZZ</name>
<gene>
    <name evidence="2" type="ORF">LCGC14_0521580</name>
</gene>